<dbReference type="InterPro" id="IPR027417">
    <property type="entry name" value="P-loop_NTPase"/>
</dbReference>
<dbReference type="GO" id="GO:0007131">
    <property type="term" value="P:reciprocal meiotic recombination"/>
    <property type="evidence" value="ECO:0007669"/>
    <property type="project" value="TreeGrafter"/>
</dbReference>
<feature type="region of interest" description="Disordered" evidence="5">
    <location>
        <begin position="1"/>
        <end position="166"/>
    </location>
</feature>
<feature type="compositionally biased region" description="Low complexity" evidence="5">
    <location>
        <begin position="85"/>
        <end position="94"/>
    </location>
</feature>
<dbReference type="OrthoDB" id="10042665at2759"/>
<dbReference type="InterPro" id="IPR003593">
    <property type="entry name" value="AAA+_ATPase"/>
</dbReference>
<evidence type="ECO:0000256" key="5">
    <source>
        <dbReference type="SAM" id="MobiDB-lite"/>
    </source>
</evidence>
<dbReference type="InterPro" id="IPR003959">
    <property type="entry name" value="ATPase_AAA_core"/>
</dbReference>
<dbReference type="GO" id="GO:0005694">
    <property type="term" value="C:chromosome"/>
    <property type="evidence" value="ECO:0007669"/>
    <property type="project" value="TreeGrafter"/>
</dbReference>
<keyword evidence="8" id="KW-1185">Reference proteome</keyword>
<evidence type="ECO:0000256" key="1">
    <source>
        <dbReference type="ARBA" id="ARBA00007271"/>
    </source>
</evidence>
<dbReference type="STRING" id="269621.A0A238FHN8"/>
<dbReference type="PANTHER" id="PTHR45991">
    <property type="entry name" value="PACHYTENE CHECKPOINT PROTEIN 2"/>
    <property type="match status" value="1"/>
</dbReference>
<keyword evidence="2" id="KW-0547">Nucleotide-binding</keyword>
<dbReference type="Pfam" id="PF23242">
    <property type="entry name" value="AAA_lid_TRIP13_C"/>
    <property type="match status" value="1"/>
</dbReference>
<reference evidence="8" key="1">
    <citation type="submission" date="2016-09" db="EMBL/GenBank/DDBJ databases">
        <authorList>
            <person name="Jeantristanb JTB J.-T."/>
            <person name="Ricardo R."/>
        </authorList>
    </citation>
    <scope>NUCLEOTIDE SEQUENCE [LARGE SCALE GENOMIC DNA]</scope>
</reference>
<dbReference type="GO" id="GO:0005634">
    <property type="term" value="C:nucleus"/>
    <property type="evidence" value="ECO:0007669"/>
    <property type="project" value="TreeGrafter"/>
</dbReference>
<dbReference type="PANTHER" id="PTHR45991:SF1">
    <property type="entry name" value="PACHYTENE CHECKPOINT PROTEIN 2 HOMOLOG"/>
    <property type="match status" value="1"/>
</dbReference>
<dbReference type="SUPFAM" id="SSF52540">
    <property type="entry name" value="P-loop containing nucleoside triphosphate hydrolases"/>
    <property type="match status" value="1"/>
</dbReference>
<dbReference type="GO" id="GO:0051598">
    <property type="term" value="P:meiotic recombination checkpoint signaling"/>
    <property type="evidence" value="ECO:0007669"/>
    <property type="project" value="TreeGrafter"/>
</dbReference>
<dbReference type="Proteomes" id="UP000198372">
    <property type="component" value="Unassembled WGS sequence"/>
</dbReference>
<protein>
    <submittedName>
        <fullName evidence="7">BQ2448_3239 protein</fullName>
    </submittedName>
</protein>
<keyword evidence="3" id="KW-0067">ATP-binding</keyword>
<comment type="similarity">
    <text evidence="1">Belongs to the AAA ATPase family. PCH2 subfamily.</text>
</comment>
<dbReference type="AlphaFoldDB" id="A0A238FHN8"/>
<dbReference type="EMBL" id="FMSP01000007">
    <property type="protein sequence ID" value="SCV71651.1"/>
    <property type="molecule type" value="Genomic_DNA"/>
</dbReference>
<feature type="compositionally biased region" description="Low complexity" evidence="5">
    <location>
        <begin position="37"/>
        <end position="63"/>
    </location>
</feature>
<feature type="compositionally biased region" description="Polar residues" evidence="5">
    <location>
        <begin position="106"/>
        <end position="123"/>
    </location>
</feature>
<dbReference type="GO" id="GO:0005524">
    <property type="term" value="F:ATP binding"/>
    <property type="evidence" value="ECO:0007669"/>
    <property type="project" value="UniProtKB-KW"/>
</dbReference>
<dbReference type="InterPro" id="IPR058249">
    <property type="entry name" value="Pch2_C"/>
</dbReference>
<keyword evidence="4" id="KW-0469">Meiosis</keyword>
<dbReference type="GO" id="GO:0016887">
    <property type="term" value="F:ATP hydrolysis activity"/>
    <property type="evidence" value="ECO:0007669"/>
    <property type="project" value="InterPro"/>
</dbReference>
<dbReference type="Gene3D" id="3.40.50.300">
    <property type="entry name" value="P-loop containing nucleotide triphosphate hydrolases"/>
    <property type="match status" value="1"/>
</dbReference>
<feature type="domain" description="AAA+ ATPase" evidence="6">
    <location>
        <begin position="365"/>
        <end position="539"/>
    </location>
</feature>
<evidence type="ECO:0000256" key="4">
    <source>
        <dbReference type="ARBA" id="ARBA00023254"/>
    </source>
</evidence>
<dbReference type="Pfam" id="PF00004">
    <property type="entry name" value="AAA"/>
    <property type="match status" value="1"/>
</dbReference>
<name>A0A238FHN8_9BASI</name>
<feature type="compositionally biased region" description="Basic and acidic residues" evidence="5">
    <location>
        <begin position="147"/>
        <end position="166"/>
    </location>
</feature>
<organism evidence="7 8">
    <name type="scientific">Microbotryum intermedium</name>
    <dbReference type="NCBI Taxonomy" id="269621"/>
    <lineage>
        <taxon>Eukaryota</taxon>
        <taxon>Fungi</taxon>
        <taxon>Dikarya</taxon>
        <taxon>Basidiomycota</taxon>
        <taxon>Pucciniomycotina</taxon>
        <taxon>Microbotryomycetes</taxon>
        <taxon>Microbotryales</taxon>
        <taxon>Microbotryaceae</taxon>
        <taxon>Microbotryum</taxon>
    </lineage>
</organism>
<gene>
    <name evidence="7" type="ORF">BQ2448_3239</name>
</gene>
<evidence type="ECO:0000256" key="3">
    <source>
        <dbReference type="ARBA" id="ARBA00022840"/>
    </source>
</evidence>
<evidence type="ECO:0000313" key="8">
    <source>
        <dbReference type="Proteomes" id="UP000198372"/>
    </source>
</evidence>
<dbReference type="InterPro" id="IPR044539">
    <property type="entry name" value="Pch2-like"/>
</dbReference>
<dbReference type="SMART" id="SM00382">
    <property type="entry name" value="AAA"/>
    <property type="match status" value="1"/>
</dbReference>
<sequence length="660" mass="73093">MVSVSTVFELAVTPPRPRPHPKKATGSAPVSPLRNGSLNHSNPHPQPSSSSSLTQPSTSPCSPTWKTRSIDENRNANATSSGIGATATTTTATAPVRPTKGIDIGRTTSFAEPSSFSRSTSGGDMSMVEDDHDPQPRDGLHDEDDLGKDGHEDGHPSLDHEGDVEPHTVIDHTERDDQHGSDDDQDESYKPILHVEVRLKPTGSVRTDTLRTMVRQYLLADDPSTMIVEQNSELDSAWARISVLDMYVDRIWVAESEYPHATVPLSEVELEIHIYQPTLSSRTSDCFISTADDDYENEASESDGPAASVLELPSLSLEGIWDNLIYEEPVKENLLNYINSSMEFSDHDVDFNIVSWNRFFSVMLVHRVCLLHGPPGSGKTSLCRALAQKLAIRLSTTYRFGRLIEINSHSLFSKWFSESGKLVQKLFASVTEMVEDEEGFAVVLIDEVESLTAARAGAMSGKEPSDALRVVNALLTQLDKLKTRKNCLVITTSNLSEAIGEYTVTRRTWRPNAKKLIPGTIDPAFIDRADIKQYVGLPPPPAIYWILRSSLLELMSKQMIRTQTLLTYDQLSRTNLPSPPDGTAPSPSHRLFALATACRGMSGRTLRKLPILAHSKFLAKHASRRRGEGKGLKLERWLEAIELVVKEEKRQRALIDGMRE</sequence>
<proteinExistence type="inferred from homology"/>
<evidence type="ECO:0000259" key="6">
    <source>
        <dbReference type="SMART" id="SM00382"/>
    </source>
</evidence>
<accession>A0A238FHN8</accession>
<dbReference type="Pfam" id="PF23563">
    <property type="entry name" value="TRIP13_N"/>
    <property type="match status" value="1"/>
</dbReference>
<evidence type="ECO:0000256" key="2">
    <source>
        <dbReference type="ARBA" id="ARBA00022741"/>
    </source>
</evidence>
<evidence type="ECO:0000313" key="7">
    <source>
        <dbReference type="EMBL" id="SCV71651.1"/>
    </source>
</evidence>